<keyword evidence="5" id="KW-1185">Reference proteome</keyword>
<feature type="compositionally biased region" description="Low complexity" evidence="3">
    <location>
        <begin position="334"/>
        <end position="345"/>
    </location>
</feature>
<evidence type="ECO:0000313" key="4">
    <source>
        <dbReference type="EnsemblPlants" id="LPERR01G24350.1"/>
    </source>
</evidence>
<dbReference type="HOGENOM" id="CLU_037259_0_1_1"/>
<dbReference type="STRING" id="77586.A0A0D9V4S6"/>
<protein>
    <recommendedName>
        <fullName evidence="6">DUF4005 domain-containing protein</fullName>
    </recommendedName>
</protein>
<dbReference type="AlphaFoldDB" id="A0A0D9V4S6"/>
<dbReference type="Gramene" id="LPERR01G24350.1">
    <property type="protein sequence ID" value="LPERR01G24350.1"/>
    <property type="gene ID" value="LPERR01G24350"/>
</dbReference>
<evidence type="ECO:0000256" key="1">
    <source>
        <dbReference type="ARBA" id="ARBA00022860"/>
    </source>
</evidence>
<accession>A0A0D9V4S6</accession>
<feature type="compositionally biased region" description="Low complexity" evidence="3">
    <location>
        <begin position="42"/>
        <end position="53"/>
    </location>
</feature>
<proteinExistence type="inferred from homology"/>
<dbReference type="PANTHER" id="PTHR32295:SF97">
    <property type="entry name" value="OS01G0708700 PROTEIN"/>
    <property type="match status" value="1"/>
</dbReference>
<keyword evidence="1" id="KW-0112">Calmodulin-binding</keyword>
<reference evidence="4 5" key="1">
    <citation type="submission" date="2012-08" db="EMBL/GenBank/DDBJ databases">
        <title>Oryza genome evolution.</title>
        <authorList>
            <person name="Wing R.A."/>
        </authorList>
    </citation>
    <scope>NUCLEOTIDE SEQUENCE</scope>
</reference>
<dbReference type="PROSITE" id="PS50096">
    <property type="entry name" value="IQ"/>
    <property type="match status" value="2"/>
</dbReference>
<dbReference type="Proteomes" id="UP000032180">
    <property type="component" value="Chromosome 1"/>
</dbReference>
<reference evidence="4" key="3">
    <citation type="submission" date="2015-04" db="UniProtKB">
        <authorList>
            <consortium name="EnsemblPlants"/>
        </authorList>
    </citation>
    <scope>IDENTIFICATION</scope>
</reference>
<reference evidence="5" key="2">
    <citation type="submission" date="2013-12" db="EMBL/GenBank/DDBJ databases">
        <authorList>
            <person name="Yu Y."/>
            <person name="Lee S."/>
            <person name="de Baynast K."/>
            <person name="Wissotski M."/>
            <person name="Liu L."/>
            <person name="Talag J."/>
            <person name="Goicoechea J."/>
            <person name="Angelova A."/>
            <person name="Jetty R."/>
            <person name="Kudrna D."/>
            <person name="Golser W."/>
            <person name="Rivera L."/>
            <person name="Zhang J."/>
            <person name="Wing R."/>
        </authorList>
    </citation>
    <scope>NUCLEOTIDE SEQUENCE</scope>
</reference>
<dbReference type="eggNOG" id="ENOG502QSVK">
    <property type="taxonomic scope" value="Eukaryota"/>
</dbReference>
<feature type="region of interest" description="Disordered" evidence="3">
    <location>
        <begin position="376"/>
        <end position="395"/>
    </location>
</feature>
<organism evidence="4 5">
    <name type="scientific">Leersia perrieri</name>
    <dbReference type="NCBI Taxonomy" id="77586"/>
    <lineage>
        <taxon>Eukaryota</taxon>
        <taxon>Viridiplantae</taxon>
        <taxon>Streptophyta</taxon>
        <taxon>Embryophyta</taxon>
        <taxon>Tracheophyta</taxon>
        <taxon>Spermatophyta</taxon>
        <taxon>Magnoliopsida</taxon>
        <taxon>Liliopsida</taxon>
        <taxon>Poales</taxon>
        <taxon>Poaceae</taxon>
        <taxon>BOP clade</taxon>
        <taxon>Oryzoideae</taxon>
        <taxon>Oryzeae</taxon>
        <taxon>Oryzinae</taxon>
        <taxon>Leersia</taxon>
    </lineage>
</organism>
<comment type="similarity">
    <text evidence="2">Belongs to the IQD family.</text>
</comment>
<evidence type="ECO:0000256" key="2">
    <source>
        <dbReference type="ARBA" id="ARBA00024341"/>
    </source>
</evidence>
<feature type="region of interest" description="Disordered" evidence="3">
    <location>
        <begin position="223"/>
        <end position="247"/>
    </location>
</feature>
<evidence type="ECO:0000256" key="3">
    <source>
        <dbReference type="SAM" id="MobiDB-lite"/>
    </source>
</evidence>
<dbReference type="PANTHER" id="PTHR32295">
    <property type="entry name" value="IQ-DOMAIN 5-RELATED"/>
    <property type="match status" value="1"/>
</dbReference>
<dbReference type="GO" id="GO:0005516">
    <property type="term" value="F:calmodulin binding"/>
    <property type="evidence" value="ECO:0007669"/>
    <property type="project" value="UniProtKB-KW"/>
</dbReference>
<evidence type="ECO:0000313" key="5">
    <source>
        <dbReference type="Proteomes" id="UP000032180"/>
    </source>
</evidence>
<dbReference type="EnsemblPlants" id="LPERR01G24350.1">
    <property type="protein sequence ID" value="LPERR01G24350.1"/>
    <property type="gene ID" value="LPERR01G24350"/>
</dbReference>
<sequence length="445" mass="48292">MGASGKWIRTLVGLKPAAAVAEREKERAGGGGGAKGRKWSRLWRSSSSQRGGNASVSAASEVYSETSSSAADALSSVVAAVVRAPPRDFRLIRQEWAAVRIQTAFRAFLARRALRALRGIVRLQALVRGRRVRKQLAVTLKCMQALVRVQARARDRRARISADGLDSQDMLDDRSGFVDPVKEAEAGWCDSQGTADDVRSKIHMRHEGAIKRERALTYALSNQRCSSHGGRPSSPAVSLKHHGNGANKSNHSWSYLEGWMSTKPWESRLMEQTHTENSTNSRCSESVEEINVGGPKLSDASSVKIRKNNVTTRVVAKPPSMISATSSDFVCDESSPSTSSVTQLSGTNSLATERRSDCGQVGGPSYMSLTKSAKARLSYGGHKPPLRRQKSGDLQNRTAFSSIDVQSTCGSEISVTSKRLNSLTLKGRVPRSLDKENSRLPSSLL</sequence>
<evidence type="ECO:0008006" key="6">
    <source>
        <dbReference type="Google" id="ProtNLM"/>
    </source>
</evidence>
<feature type="region of interest" description="Disordered" evidence="3">
    <location>
        <begin position="325"/>
        <end position="366"/>
    </location>
</feature>
<name>A0A0D9V4S6_9ORYZ</name>
<feature type="region of interest" description="Disordered" evidence="3">
    <location>
        <begin position="22"/>
        <end position="53"/>
    </location>
</feature>